<dbReference type="OrthoDB" id="821958at2"/>
<accession>A0A4R0MWV7</accession>
<keyword evidence="2" id="KW-1185">Reference proteome</keyword>
<dbReference type="InterPro" id="IPR046233">
    <property type="entry name" value="DUF6266"/>
</dbReference>
<name>A0A4R0MWV7_9SPHI</name>
<dbReference type="Proteomes" id="UP000292884">
    <property type="component" value="Unassembled WGS sequence"/>
</dbReference>
<dbReference type="Pfam" id="PF19781">
    <property type="entry name" value="DUF6266"/>
    <property type="match status" value="1"/>
</dbReference>
<reference evidence="1 2" key="1">
    <citation type="submission" date="2019-02" db="EMBL/GenBank/DDBJ databases">
        <title>Pedobacter sp. RP-1-13 sp. nov., isolated from Arctic soil.</title>
        <authorList>
            <person name="Dahal R.H."/>
        </authorList>
    </citation>
    <scope>NUCLEOTIDE SEQUENCE [LARGE SCALE GENOMIC DNA]</scope>
    <source>
        <strain evidence="1 2">RP-1-13</strain>
    </source>
</reference>
<dbReference type="EMBL" id="SJSK01000003">
    <property type="protein sequence ID" value="TCC90434.1"/>
    <property type="molecule type" value="Genomic_DNA"/>
</dbReference>
<proteinExistence type="predicted"/>
<gene>
    <name evidence="1" type="ORF">EZ428_14260</name>
</gene>
<dbReference type="RefSeq" id="WP_131553834.1">
    <property type="nucleotide sequence ID" value="NZ_SJSK01000003.1"/>
</dbReference>
<protein>
    <submittedName>
        <fullName evidence="1">Uncharacterized protein</fullName>
    </submittedName>
</protein>
<organism evidence="1 2">
    <name type="scientific">Pedobacter frigiditerrae</name>
    <dbReference type="NCBI Taxonomy" id="2530452"/>
    <lineage>
        <taxon>Bacteria</taxon>
        <taxon>Pseudomonadati</taxon>
        <taxon>Bacteroidota</taxon>
        <taxon>Sphingobacteriia</taxon>
        <taxon>Sphingobacteriales</taxon>
        <taxon>Sphingobacteriaceae</taxon>
        <taxon>Pedobacter</taxon>
    </lineage>
</organism>
<dbReference type="AlphaFoldDB" id="A0A4R0MWV7"/>
<evidence type="ECO:0000313" key="2">
    <source>
        <dbReference type="Proteomes" id="UP000292884"/>
    </source>
</evidence>
<evidence type="ECO:0000313" key="1">
    <source>
        <dbReference type="EMBL" id="TCC90434.1"/>
    </source>
</evidence>
<sequence length="211" mass="23570">MAIIKNGIHGGFSGKIGKVVGYESKGQAIMRTQGVRTTPPTPKELMNRQKFAVSQKWLSPLTDFLRIGFKDYQPTYEGFVAAKSYNHKNALKSDGNNNFFIDPALVLVSYGTQSLPSTASAFCTPEKEIVFTWSKDGDCEYNDYAMVLIYNIEDGRTQHHPAITTRRTGTATFKLENVFFGKSVNVYLAFTSDDRKQRSNSLYLGKVAIPI</sequence>
<comment type="caution">
    <text evidence="1">The sequence shown here is derived from an EMBL/GenBank/DDBJ whole genome shotgun (WGS) entry which is preliminary data.</text>
</comment>